<name>A0A0U2ZHY2_9ALTE</name>
<dbReference type="Proteomes" id="UP000068447">
    <property type="component" value="Chromosome"/>
</dbReference>
<dbReference type="KEGG" id="lal:AT746_10190"/>
<evidence type="ECO:0000256" key="1">
    <source>
        <dbReference type="SAM" id="SignalP"/>
    </source>
</evidence>
<organism evidence="2 3">
    <name type="scientific">Lacimicrobium alkaliphilum</name>
    <dbReference type="NCBI Taxonomy" id="1526571"/>
    <lineage>
        <taxon>Bacteria</taxon>
        <taxon>Pseudomonadati</taxon>
        <taxon>Pseudomonadota</taxon>
        <taxon>Gammaproteobacteria</taxon>
        <taxon>Alteromonadales</taxon>
        <taxon>Alteromonadaceae</taxon>
        <taxon>Lacimicrobium</taxon>
    </lineage>
</organism>
<feature type="signal peptide" evidence="1">
    <location>
        <begin position="1"/>
        <end position="23"/>
    </location>
</feature>
<accession>A0A0U2ZHY2</accession>
<keyword evidence="3" id="KW-1185">Reference proteome</keyword>
<sequence length="442" mass="48606">MVNKCRCVFTLSLLFSCIPQAIAQSAPNAQQRVEAQLQDEPFYQQVLKAPALIPGNMTQTSVNCSLTPNDDIHPQYKSAKQSQSDKAGWEQRISANWDYFEDVEQDSKILMIDSRHQGDDMAYRYLANDNSHKLLYEPWSTSKVMAITAAISKARAQGVGARSLAGGKVPVADLITSIHTYQPFGGADGNSNAIATYLVNAAGRDYISGLFQGNWLRIANPSVGLRGGYYVEIFNPGAPFWLDKQNNRQAAMPVLIANDADPGYRSYRCQECGLTGNKPMTTLAQAEWLKRLAVHERDESTRHPNLTSDDIQTLFYGDGHSDSRHQHGGMIMGISRLLPHALSQALGGNNDNAKTTLDNLTDGQWRIFQKIGWGPSETRGKSEVAVLAHVCLPGVQGGREFTLAAHTAVNGDAEVRVSDAAKKMQRLLNQSINKLLKETKSK</sequence>
<dbReference type="PROSITE" id="PS51257">
    <property type="entry name" value="PROKAR_LIPOPROTEIN"/>
    <property type="match status" value="1"/>
</dbReference>
<evidence type="ECO:0000313" key="3">
    <source>
        <dbReference type="Proteomes" id="UP000068447"/>
    </source>
</evidence>
<dbReference type="RefSeq" id="WP_062479970.1">
    <property type="nucleotide sequence ID" value="NZ_CP013650.1"/>
</dbReference>
<dbReference type="AlphaFoldDB" id="A0A0U2ZHY2"/>
<feature type="chain" id="PRO_5006835492" evidence="1">
    <location>
        <begin position="24"/>
        <end position="442"/>
    </location>
</feature>
<dbReference type="EMBL" id="CP013650">
    <property type="protein sequence ID" value="ALS98599.1"/>
    <property type="molecule type" value="Genomic_DNA"/>
</dbReference>
<protein>
    <submittedName>
        <fullName evidence="2">Uncharacterized protein</fullName>
    </submittedName>
</protein>
<reference evidence="2 3" key="1">
    <citation type="submission" date="2015-12" db="EMBL/GenBank/DDBJ databases">
        <title>Complete genome of Lacimicrobium alkaliphilum KCTC 32984.</title>
        <authorList>
            <person name="Kim S.-G."/>
            <person name="Lee Y.-J."/>
        </authorList>
    </citation>
    <scope>NUCLEOTIDE SEQUENCE [LARGE SCALE GENOMIC DNA]</scope>
    <source>
        <strain evidence="2 3">YelD216</strain>
    </source>
</reference>
<evidence type="ECO:0000313" key="2">
    <source>
        <dbReference type="EMBL" id="ALS98599.1"/>
    </source>
</evidence>
<proteinExistence type="predicted"/>
<keyword evidence="1" id="KW-0732">Signal</keyword>
<gene>
    <name evidence="2" type="ORF">AT746_10190</name>
</gene>
<dbReference type="STRING" id="1526571.AT746_10190"/>